<dbReference type="Gene3D" id="1.25.40.10">
    <property type="entry name" value="Tetratricopeptide repeat domain"/>
    <property type="match status" value="1"/>
</dbReference>
<dbReference type="OrthoDB" id="1062433at2"/>
<feature type="transmembrane region" description="Helical" evidence="2">
    <location>
        <begin position="351"/>
        <end position="372"/>
    </location>
</feature>
<organism evidence="4 6">
    <name type="scientific">Prevotella communis</name>
    <dbReference type="NCBI Taxonomy" id="2913614"/>
    <lineage>
        <taxon>Bacteria</taxon>
        <taxon>Pseudomonadati</taxon>
        <taxon>Bacteroidota</taxon>
        <taxon>Bacteroidia</taxon>
        <taxon>Bacteroidales</taxon>
        <taxon>Prevotellaceae</taxon>
        <taxon>Prevotella</taxon>
    </lineage>
</organism>
<accession>A0A1H0GDB8</accession>
<dbReference type="RefSeq" id="WP_091813399.1">
    <property type="nucleotide sequence ID" value="NZ_FNIW01000008.1"/>
</dbReference>
<evidence type="ECO:0000256" key="2">
    <source>
        <dbReference type="SAM" id="Phobius"/>
    </source>
</evidence>
<gene>
    <name evidence="4" type="ORF">SAMN04487900_10873</name>
    <name evidence="3" type="ORF">SAMN04487901_10170</name>
</gene>
<evidence type="ECO:0000313" key="4">
    <source>
        <dbReference type="EMBL" id="SDO04863.1"/>
    </source>
</evidence>
<protein>
    <recommendedName>
        <fullName evidence="7">Tetratricopeptide repeat-containing protein</fullName>
    </recommendedName>
</protein>
<evidence type="ECO:0000313" key="5">
    <source>
        <dbReference type="Proteomes" id="UP000198779"/>
    </source>
</evidence>
<keyword evidence="5" id="KW-1185">Reference proteome</keyword>
<evidence type="ECO:0008006" key="7">
    <source>
        <dbReference type="Google" id="ProtNLM"/>
    </source>
</evidence>
<keyword evidence="2" id="KW-1133">Transmembrane helix</keyword>
<dbReference type="SUPFAM" id="SSF48452">
    <property type="entry name" value="TPR-like"/>
    <property type="match status" value="1"/>
</dbReference>
<evidence type="ECO:0000313" key="3">
    <source>
        <dbReference type="EMBL" id="SDG13395.1"/>
    </source>
</evidence>
<dbReference type="STRING" id="645274.SAMN04487901_10170"/>
<dbReference type="Proteomes" id="UP000198779">
    <property type="component" value="Unassembled WGS sequence"/>
</dbReference>
<dbReference type="Proteomes" id="UP000199134">
    <property type="component" value="Unassembled WGS sequence"/>
</dbReference>
<reference evidence="4 5" key="2">
    <citation type="submission" date="2016-10" db="EMBL/GenBank/DDBJ databases">
        <authorList>
            <person name="Varghese N."/>
            <person name="Submissions S."/>
        </authorList>
    </citation>
    <scope>NUCLEOTIDE SEQUENCE</scope>
    <source>
        <strain evidence="4">BP1-145</strain>
        <strain evidence="5">BP1-148</strain>
    </source>
</reference>
<proteinExistence type="predicted"/>
<keyword evidence="1" id="KW-0175">Coiled coil</keyword>
<evidence type="ECO:0000313" key="6">
    <source>
        <dbReference type="Proteomes" id="UP000199134"/>
    </source>
</evidence>
<dbReference type="AlphaFoldDB" id="A0A1H0GDB8"/>
<sequence>MQKTFFIIIMISLFLAGCSHEQPCQDSLLQAERIIDQHPDSAMLLLAPLNTDSLATTQDSALYGLLFTEAIHRKGLTFNDDTLIAQSEKYYRNVGNNDCRLARSLLHHAIVLYSQQSYAEAFALIKEAEEMAAQLGDPAFCYELYAVLGDMYDNAYDKTATLHYYQRSLDAARQARNDQWAARMLNNMATTFDQLEERDSFMYYMQQVEPLLPKLDGVIRAVALCNMGSCQLKEGDTIAAKQSLLQALKLTYLDKANYLLANIAKGEGDFNRATNLWYQTLQAEELDLQIKAHEQLIRHFSQQQDFRRSSELSQRLNDLYRRSCELSDRTGIHGMQQQYERAQAEQRQYRLVIISLGIASLLLLLLLSLSYYHRWRIRHYNQLVSDISIQLTDMEQLRQKLNQQQQADQQQQLLAADIIARLRTLAQRGQPASEADWTALVEAYRQHCPQFLTMLSSINSLQSRELNVCLLIRLRFQPSEVAVLTASSPQSVTNLRVRLLQKVFHLQGGARDFDEHLRSAGQIHNSL</sequence>
<name>A0A1H0GDB8_9BACT</name>
<accession>A0A1G7RRR7</accession>
<dbReference type="InterPro" id="IPR011990">
    <property type="entry name" value="TPR-like_helical_dom_sf"/>
</dbReference>
<dbReference type="EMBL" id="FNIW01000008">
    <property type="protein sequence ID" value="SDO04863.1"/>
    <property type="molecule type" value="Genomic_DNA"/>
</dbReference>
<keyword evidence="2" id="KW-0812">Transmembrane</keyword>
<evidence type="ECO:0000256" key="1">
    <source>
        <dbReference type="SAM" id="Coils"/>
    </source>
</evidence>
<keyword evidence="2" id="KW-0472">Membrane</keyword>
<feature type="coiled-coil region" evidence="1">
    <location>
        <begin position="384"/>
        <end position="414"/>
    </location>
</feature>
<dbReference type="PROSITE" id="PS51257">
    <property type="entry name" value="PROKAR_LIPOPROTEIN"/>
    <property type="match status" value="1"/>
</dbReference>
<reference evidence="3 6" key="1">
    <citation type="submission" date="2016-10" db="EMBL/GenBank/DDBJ databases">
        <authorList>
            <person name="de Groot N.N."/>
        </authorList>
    </citation>
    <scope>NUCLEOTIDE SEQUENCE [LARGE SCALE GENOMIC DNA]</scope>
    <source>
        <strain evidence="6">BP1-145</strain>
        <strain evidence="3">BP1-148</strain>
    </source>
</reference>
<dbReference type="EMBL" id="FNCQ01000001">
    <property type="protein sequence ID" value="SDG13395.1"/>
    <property type="molecule type" value="Genomic_DNA"/>
</dbReference>